<keyword evidence="7" id="KW-0547">Nucleotide-binding</keyword>
<dbReference type="GO" id="GO:0005525">
    <property type="term" value="F:GTP binding"/>
    <property type="evidence" value="ECO:0007669"/>
    <property type="project" value="UniProtKB-KW"/>
</dbReference>
<feature type="compositionally biased region" description="Low complexity" evidence="14">
    <location>
        <begin position="158"/>
        <end position="170"/>
    </location>
</feature>
<dbReference type="PROSITE" id="PS00301">
    <property type="entry name" value="G_TR_1"/>
    <property type="match status" value="1"/>
</dbReference>
<comment type="caution">
    <text evidence="16">The sequence shown here is derived from an EMBL/GenBank/DDBJ whole genome shotgun (WGS) entry which is preliminary data.</text>
</comment>
<dbReference type="Gene3D" id="2.40.30.10">
    <property type="entry name" value="Translation factors"/>
    <property type="match status" value="2"/>
</dbReference>
<evidence type="ECO:0000256" key="11">
    <source>
        <dbReference type="ARBA" id="ARBA00030210"/>
    </source>
</evidence>
<dbReference type="PANTHER" id="PTHR23115">
    <property type="entry name" value="TRANSLATION FACTOR"/>
    <property type="match status" value="1"/>
</dbReference>
<dbReference type="GO" id="GO:0018444">
    <property type="term" value="C:translation release factor complex"/>
    <property type="evidence" value="ECO:0007669"/>
    <property type="project" value="UniProtKB-ARBA"/>
</dbReference>
<accession>A0AAD4D816</accession>
<dbReference type="EMBL" id="JAAAIL010001109">
    <property type="protein sequence ID" value="KAG0271578.1"/>
    <property type="molecule type" value="Genomic_DNA"/>
</dbReference>
<dbReference type="PRINTS" id="PR00315">
    <property type="entry name" value="ELONGATNFCT"/>
</dbReference>
<keyword evidence="9" id="KW-0342">GTP-binding</keyword>
<name>A0AAD4D816_9FUNG</name>
<feature type="compositionally biased region" description="Low complexity" evidence="14">
    <location>
        <begin position="54"/>
        <end position="75"/>
    </location>
</feature>
<dbReference type="PROSITE" id="PS51722">
    <property type="entry name" value="G_TR_2"/>
    <property type="match status" value="1"/>
</dbReference>
<evidence type="ECO:0000259" key="15">
    <source>
        <dbReference type="PROSITE" id="PS51722"/>
    </source>
</evidence>
<dbReference type="CDD" id="cd01883">
    <property type="entry name" value="EF1_alpha"/>
    <property type="match status" value="1"/>
</dbReference>
<dbReference type="FunFam" id="2.40.30.10:FF:000020">
    <property type="entry name" value="Translation elongation factor EF-1"/>
    <property type="match status" value="1"/>
</dbReference>
<gene>
    <name evidence="16" type="primary">SUP35_2</name>
    <name evidence="16" type="ORF">BGZ95_000598</name>
</gene>
<keyword evidence="6" id="KW-0677">Repeat</keyword>
<dbReference type="InterPro" id="IPR054696">
    <property type="entry name" value="GTP-eEF1A_C"/>
</dbReference>
<dbReference type="FunFam" id="2.40.30.10:FF:000017">
    <property type="entry name" value="Eukaryotic peptide chain release factor GTP-binding subunit"/>
    <property type="match status" value="1"/>
</dbReference>
<dbReference type="GO" id="GO:0005829">
    <property type="term" value="C:cytosol"/>
    <property type="evidence" value="ECO:0007669"/>
    <property type="project" value="GOC"/>
</dbReference>
<keyword evidence="17" id="KW-1185">Reference proteome</keyword>
<feature type="region of interest" description="Disordered" evidence="14">
    <location>
        <begin position="43"/>
        <end position="81"/>
    </location>
</feature>
<comment type="similarity">
    <text evidence="2">Belongs to the TRAFAC class translation factor GTPase superfamily. Classic translation factor GTPase family. EF-Tu/EF-1A subfamily.</text>
</comment>
<evidence type="ECO:0000256" key="6">
    <source>
        <dbReference type="ARBA" id="ARBA00022737"/>
    </source>
</evidence>
<feature type="compositionally biased region" description="Polar residues" evidence="14">
    <location>
        <begin position="139"/>
        <end position="151"/>
    </location>
</feature>
<dbReference type="InterPro" id="IPR031157">
    <property type="entry name" value="G_TR_CS"/>
</dbReference>
<dbReference type="GO" id="GO:0003924">
    <property type="term" value="F:GTPase activity"/>
    <property type="evidence" value="ECO:0007669"/>
    <property type="project" value="InterPro"/>
</dbReference>
<dbReference type="GO" id="GO:0002184">
    <property type="term" value="P:cytoplasmic translational termination"/>
    <property type="evidence" value="ECO:0007669"/>
    <property type="project" value="UniProtKB-ARBA"/>
</dbReference>
<dbReference type="Pfam" id="PF00009">
    <property type="entry name" value="GTP_EFTU"/>
    <property type="match status" value="1"/>
</dbReference>
<evidence type="ECO:0000256" key="8">
    <source>
        <dbReference type="ARBA" id="ARBA00022917"/>
    </source>
</evidence>
<evidence type="ECO:0000256" key="13">
    <source>
        <dbReference type="ARBA" id="ARBA00031881"/>
    </source>
</evidence>
<dbReference type="PRINTS" id="PR01343">
    <property type="entry name" value="YEASTERF"/>
</dbReference>
<evidence type="ECO:0000256" key="12">
    <source>
        <dbReference type="ARBA" id="ARBA00030845"/>
    </source>
</evidence>
<evidence type="ECO:0000256" key="7">
    <source>
        <dbReference type="ARBA" id="ARBA00022741"/>
    </source>
</evidence>
<evidence type="ECO:0000313" key="16">
    <source>
        <dbReference type="EMBL" id="KAG0271578.1"/>
    </source>
</evidence>
<dbReference type="GO" id="GO:0003747">
    <property type="term" value="F:translation release factor activity"/>
    <property type="evidence" value="ECO:0007669"/>
    <property type="project" value="InterPro"/>
</dbReference>
<organism evidence="16 17">
    <name type="scientific">Linnemannia exigua</name>
    <dbReference type="NCBI Taxonomy" id="604196"/>
    <lineage>
        <taxon>Eukaryota</taxon>
        <taxon>Fungi</taxon>
        <taxon>Fungi incertae sedis</taxon>
        <taxon>Mucoromycota</taxon>
        <taxon>Mortierellomycotina</taxon>
        <taxon>Mortierellomycetes</taxon>
        <taxon>Mortierellales</taxon>
        <taxon>Mortierellaceae</taxon>
        <taxon>Linnemannia</taxon>
    </lineage>
</organism>
<keyword evidence="8" id="KW-0648">Protein biosynthesis</keyword>
<reference evidence="16" key="1">
    <citation type="journal article" date="2020" name="Fungal Divers.">
        <title>Resolving the Mortierellaceae phylogeny through synthesis of multi-gene phylogenetics and phylogenomics.</title>
        <authorList>
            <person name="Vandepol N."/>
            <person name="Liber J."/>
            <person name="Desiro A."/>
            <person name="Na H."/>
            <person name="Kennedy M."/>
            <person name="Barry K."/>
            <person name="Grigoriev I.V."/>
            <person name="Miller A.N."/>
            <person name="O'Donnell K."/>
            <person name="Stajich J.E."/>
            <person name="Bonito G."/>
        </authorList>
    </citation>
    <scope>NUCLEOTIDE SEQUENCE</scope>
    <source>
        <strain evidence="16">NRRL 28262</strain>
    </source>
</reference>
<dbReference type="FunFam" id="3.40.50.300:FF:000503">
    <property type="entry name" value="Peptide chain release factor subunit 3"/>
    <property type="match status" value="1"/>
</dbReference>
<keyword evidence="4" id="KW-0963">Cytoplasm</keyword>
<protein>
    <recommendedName>
        <fullName evidence="3">Eukaryotic peptide chain release factor GTP-binding subunit</fullName>
    </recommendedName>
    <alternativeName>
        <fullName evidence="13">ERF-3</fullName>
    </alternativeName>
    <alternativeName>
        <fullName evidence="12">ERF2</fullName>
    </alternativeName>
    <alternativeName>
        <fullName evidence="10">Polypeptide release factor 3</fullName>
    </alternativeName>
    <alternativeName>
        <fullName evidence="11">Translation release factor 3</fullName>
    </alternativeName>
</protein>
<evidence type="ECO:0000256" key="14">
    <source>
        <dbReference type="SAM" id="MobiDB-lite"/>
    </source>
</evidence>
<sequence length="627" mass="67131">MSRQDDINNKDATTTPPATKLAELSLNPNAGAFVPRAAAKTFVPSWMTPPSPPTASTTTAPAPATAAAEAPSGASGIDFNAPPPAAVLNKSVETSSLPKKPTVDRGAVSGVPASTTTAAASAASVTSSPVPTLAPPTPRANTPVQKTSSNPTAPPKMTTQSATATATTTETEADEDTVDQETLTEFFGKEHMNVIFIGHVDAGKSTMGGRILEASGMIDKRTLEKYEKDAKEAGRDSWYLSWALDTNAEERAKGKTVEVGRAYFETDIRRYTILDAPGHKTYVPSMIGGAAQADVAVLVISARKGEFETGFERGGQTREHAVLAKNGGINKLIVVINKMDDPTVHWSKERYDECVDKLSPFLKSNRYNLKTDVMFMPVSGFTGANIKKGIDPKDCDWYSGPSLLDYLDSIAITDRKLNAPFRMPISEKYKDMGTIVVGKIDAGSIKKGAQVLMMPNAVKIEVANIYNELEKEIPVAGVGDNIRLRLRGIEEEDVMLGFVLCSPKHPVHAVSKFEAALGILDLKNIIASGYSAVLHIHTAIEEVTLTAMLHLIDKKTGRKSKRPPQFLKKGQQGIVMIETAGPLCVETFADSPQMGRFTLRDEGKTIAIGKIVKLYGAGTGGSEDVVE</sequence>
<dbReference type="InterPro" id="IPR000795">
    <property type="entry name" value="T_Tr_GTP-bd_dom"/>
</dbReference>
<dbReference type="CDD" id="cd03704">
    <property type="entry name" value="eRF3_C_III"/>
    <property type="match status" value="1"/>
</dbReference>
<dbReference type="InterPro" id="IPR027417">
    <property type="entry name" value="P-loop_NTPase"/>
</dbReference>
<feature type="region of interest" description="Disordered" evidence="14">
    <location>
        <begin position="119"/>
        <end position="178"/>
    </location>
</feature>
<dbReference type="SUPFAM" id="SSF50465">
    <property type="entry name" value="EF-Tu/eEF-1alpha/eIF2-gamma C-terminal domain"/>
    <property type="match status" value="1"/>
</dbReference>
<dbReference type="GO" id="GO:0000288">
    <property type="term" value="P:nuclear-transcribed mRNA catabolic process, deadenylation-dependent decay"/>
    <property type="evidence" value="ECO:0007669"/>
    <property type="project" value="InterPro"/>
</dbReference>
<feature type="domain" description="Tr-type G" evidence="15">
    <location>
        <begin position="189"/>
        <end position="415"/>
    </location>
</feature>
<dbReference type="InterPro" id="IPR009001">
    <property type="entry name" value="Transl_elong_EF1A/Init_IF2_C"/>
</dbReference>
<dbReference type="InterPro" id="IPR003285">
    <property type="entry name" value="Sup35"/>
</dbReference>
<dbReference type="InterPro" id="IPR009000">
    <property type="entry name" value="Transl_B-barrel_sf"/>
</dbReference>
<dbReference type="SUPFAM" id="SSF52540">
    <property type="entry name" value="P-loop containing nucleoside triphosphate hydrolases"/>
    <property type="match status" value="1"/>
</dbReference>
<dbReference type="AlphaFoldDB" id="A0AAD4D816"/>
<evidence type="ECO:0000256" key="5">
    <source>
        <dbReference type="ARBA" id="ARBA00022553"/>
    </source>
</evidence>
<evidence type="ECO:0000256" key="1">
    <source>
        <dbReference type="ARBA" id="ARBA00004496"/>
    </source>
</evidence>
<evidence type="ECO:0000313" key="17">
    <source>
        <dbReference type="Proteomes" id="UP001194580"/>
    </source>
</evidence>
<feature type="compositionally biased region" description="Low complexity" evidence="14">
    <location>
        <begin position="119"/>
        <end position="131"/>
    </location>
</feature>
<evidence type="ECO:0000256" key="10">
    <source>
        <dbReference type="ARBA" id="ARBA00029585"/>
    </source>
</evidence>
<dbReference type="SUPFAM" id="SSF50447">
    <property type="entry name" value="Translation proteins"/>
    <property type="match status" value="1"/>
</dbReference>
<dbReference type="CDD" id="cd04089">
    <property type="entry name" value="eRF3_II"/>
    <property type="match status" value="1"/>
</dbReference>
<dbReference type="Pfam" id="PF22594">
    <property type="entry name" value="GTP-eEF1A_C"/>
    <property type="match status" value="1"/>
</dbReference>
<feature type="region of interest" description="Disordered" evidence="14">
    <location>
        <begin position="1"/>
        <end position="24"/>
    </location>
</feature>
<keyword evidence="5" id="KW-0597">Phosphoprotein</keyword>
<dbReference type="InterPro" id="IPR050100">
    <property type="entry name" value="TRAFAC_GTPase_members"/>
</dbReference>
<evidence type="ECO:0000256" key="4">
    <source>
        <dbReference type="ARBA" id="ARBA00022490"/>
    </source>
</evidence>
<evidence type="ECO:0000256" key="2">
    <source>
        <dbReference type="ARBA" id="ARBA00007249"/>
    </source>
</evidence>
<dbReference type="Gene3D" id="3.40.50.300">
    <property type="entry name" value="P-loop containing nucleotide triphosphate hydrolases"/>
    <property type="match status" value="1"/>
</dbReference>
<comment type="subcellular location">
    <subcellularLocation>
        <location evidence="1">Cytoplasm</location>
    </subcellularLocation>
</comment>
<evidence type="ECO:0000256" key="3">
    <source>
        <dbReference type="ARBA" id="ARBA00015765"/>
    </source>
</evidence>
<proteinExistence type="inferred from homology"/>
<dbReference type="Proteomes" id="UP001194580">
    <property type="component" value="Unassembled WGS sequence"/>
</dbReference>
<evidence type="ECO:0000256" key="9">
    <source>
        <dbReference type="ARBA" id="ARBA00023134"/>
    </source>
</evidence>